<protein>
    <submittedName>
        <fullName evidence="2">Uncharacterized protein</fullName>
    </submittedName>
</protein>
<sequence>MKNSYQKRLKEKDEEIKDLKDKHYAALYDRSEGIWSKVDYERAKVLPESNIRSESNNTVTAVMDENPFRALSNENEDTEDQNRQVESKQKENIEDTDFVDSHISRHKRPCDVIMIHDSICHDIDMRRLINGSNMTGKKITAYTIQQAAEDICNLRKLPPVIRWSPIREQKFIENLNYDSFNNICTKTEKLIASENAYNSTSEVDDVVSDFNKLLKGAATLDNRFESKLHNKQKRRKIKKPLVDKDCDAKYRHIKALCRTLGRNPWDSSLRLKIFTERKNFNKLVRKKT</sequence>
<keyword evidence="3" id="KW-1185">Reference proteome</keyword>
<name>A0A6J8BG22_MYTCO</name>
<feature type="region of interest" description="Disordered" evidence="1">
    <location>
        <begin position="71"/>
        <end position="100"/>
    </location>
</feature>
<evidence type="ECO:0000313" key="3">
    <source>
        <dbReference type="Proteomes" id="UP000507470"/>
    </source>
</evidence>
<evidence type="ECO:0000256" key="1">
    <source>
        <dbReference type="SAM" id="MobiDB-lite"/>
    </source>
</evidence>
<feature type="compositionally biased region" description="Basic and acidic residues" evidence="1">
    <location>
        <begin position="80"/>
        <end position="100"/>
    </location>
</feature>
<gene>
    <name evidence="2" type="ORF">MCOR_18707</name>
</gene>
<accession>A0A6J8BG22</accession>
<organism evidence="2 3">
    <name type="scientific">Mytilus coruscus</name>
    <name type="common">Sea mussel</name>
    <dbReference type="NCBI Taxonomy" id="42192"/>
    <lineage>
        <taxon>Eukaryota</taxon>
        <taxon>Metazoa</taxon>
        <taxon>Spiralia</taxon>
        <taxon>Lophotrochozoa</taxon>
        <taxon>Mollusca</taxon>
        <taxon>Bivalvia</taxon>
        <taxon>Autobranchia</taxon>
        <taxon>Pteriomorphia</taxon>
        <taxon>Mytilida</taxon>
        <taxon>Mytiloidea</taxon>
        <taxon>Mytilidae</taxon>
        <taxon>Mytilinae</taxon>
        <taxon>Mytilus</taxon>
    </lineage>
</organism>
<evidence type="ECO:0000313" key="2">
    <source>
        <dbReference type="EMBL" id="CAC5382918.1"/>
    </source>
</evidence>
<dbReference type="AlphaFoldDB" id="A0A6J8BG22"/>
<dbReference type="Proteomes" id="UP000507470">
    <property type="component" value="Unassembled WGS sequence"/>
</dbReference>
<reference evidence="2 3" key="1">
    <citation type="submission" date="2020-06" db="EMBL/GenBank/DDBJ databases">
        <authorList>
            <person name="Li R."/>
            <person name="Bekaert M."/>
        </authorList>
    </citation>
    <scope>NUCLEOTIDE SEQUENCE [LARGE SCALE GENOMIC DNA]</scope>
    <source>
        <strain evidence="3">wild</strain>
    </source>
</reference>
<dbReference type="EMBL" id="CACVKT020003287">
    <property type="protein sequence ID" value="CAC5382918.1"/>
    <property type="molecule type" value="Genomic_DNA"/>
</dbReference>
<proteinExistence type="predicted"/>